<feature type="signal peptide" evidence="3">
    <location>
        <begin position="1"/>
        <end position="28"/>
    </location>
</feature>
<name>A0A0N7I9J0_BACT4</name>
<organism evidence="6 7">
    <name type="scientific">Bacteroides thetaiotaomicron</name>
    <dbReference type="NCBI Taxonomy" id="818"/>
    <lineage>
        <taxon>Bacteria</taxon>
        <taxon>Pseudomonadati</taxon>
        <taxon>Bacteroidota</taxon>
        <taxon>Bacteroidia</taxon>
        <taxon>Bacteroidales</taxon>
        <taxon>Bacteroidaceae</taxon>
        <taxon>Bacteroides</taxon>
    </lineage>
</organism>
<dbReference type="EMBL" id="AP022660">
    <property type="protein sequence ID" value="BCA51727.1"/>
    <property type="molecule type" value="Genomic_DNA"/>
</dbReference>
<dbReference type="Pfam" id="PF00593">
    <property type="entry name" value="TonB_dep_Rec_b-barrel"/>
    <property type="match status" value="1"/>
</dbReference>
<sequence length="1054" mass="118371">MKDFFTPMKIPQKWVCLLAMSFVFGQQAFSSENYVTESIAVSADIMQQKSKTVVGTVTDNGEPIIGASVVVKNAGKGVITDMDGNFKLDVPVGATIVISYVGYDSKEIVYKGESTLKVELSEDVLQLQEVQVVAYGVTKKVTVTGAISSVGTEEILKSPVSSISNALTGKLPGLSTVQQTGQPGADDATMYVRGVGSLTEGLSSPLVLVDGVERSFNQLDPNEIEDISILKDASSTAVFGVRGANGVILVTTKRGQEGKPKINVSTSYSLQMPTRMPEFANSYEYASTYVNAQRRDGIESNFAFTDEAIEAYRTHSNPLAYPDTDWVDMLIKDVALQTQHNFSISGGTRGVRYFASLGVLTQDGLFKSFEKEYDGNFKYNRYNYRINLDLDLTKTTLMRMNLGGRVNDKRTPNYEGSSDIGLLFRDIYWAIPMSGVGIMDGKWIWPDTKEFSLPGTVRDGLYPYYGKGYNTSAGNILNFDFMLEQKLNFITKGLKAHVKASYNSGVTLKKLRKTSYPHYETIVNEDGTVNLRKVGDQTNLQYSESTSRSRDWYMEVAMNYKRDFGDHHVSALAMYNQTMKYYPDSNPDEFKSIPRSYIGLVGRATYDWKTRYMVEMNVGYNGSENFAPGKRFGLFPAVSAGWVLTEENFMQPLKPWLSYFKLRASYGVVGNDRVSGNYRFLYLPDSYNPSTGSYYFGNSISTAWQGAVESKIGNPDVTWETAAKQNYGVDAYFINSKLKVNFDYFIERRKDILTNRKVLPTYLAANLPIANIGKVDNKGYELSVNWRDRIHDFRYHIGFNLAYAKNKIVFQDEVPYPYDYMRKTGKPVGQQMGYKYDGFFSEEDVAKYETERGKSIPDHGTGYIPKPGDVKYKDLNNDHKIDQYDVAAIGYPVYPLLTGGINLGFSYKGFDFSMTWSGATKVSRLLDDIFREPFGATDSRSLMKYMIDDMWTPEKGNSAKAPAISFTNKVNNYRDSDLWLRDASYLRLKNVEIGYNFPKKILSKINIGSLRVFATGYNLLTLDKLKIVDPESRPNGNAMYPVVMVINMGLKVGF</sequence>
<dbReference type="SUPFAM" id="SSF56935">
    <property type="entry name" value="Porins"/>
    <property type="match status" value="1"/>
</dbReference>
<keyword evidence="1" id="KW-1134">Transmembrane beta strand</keyword>
<keyword evidence="1" id="KW-0998">Cell outer membrane</keyword>
<gene>
    <name evidence="6" type="ORF">BatF92_36690</name>
</gene>
<dbReference type="Gene3D" id="2.60.40.1120">
    <property type="entry name" value="Carboxypeptidase-like, regulatory domain"/>
    <property type="match status" value="1"/>
</dbReference>
<dbReference type="NCBIfam" id="TIGR04057">
    <property type="entry name" value="SusC_RagA_signa"/>
    <property type="match status" value="1"/>
</dbReference>
<dbReference type="InterPro" id="IPR008969">
    <property type="entry name" value="CarboxyPept-like_regulatory"/>
</dbReference>
<accession>A0A0N7I9J0</accession>
<keyword evidence="1" id="KW-0812">Transmembrane</keyword>
<reference evidence="6 7" key="1">
    <citation type="submission" date="2020-02" db="EMBL/GenBank/DDBJ databases">
        <title>Whole-genome sequencing and comparative analysis of the genomes of Bacteroides thetaiotaomicron and Escherichia coli isolated from a healthy resident in Vietnam.</title>
        <authorList>
            <person name="Mohsin M."/>
            <person name="Tanaka K."/>
            <person name="Kawahara R."/>
            <person name="Kondo S."/>
            <person name="Noguchi H."/>
            <person name="Motooka D."/>
            <person name="Nakamura S."/>
            <person name="Khong D.T."/>
            <person name="Nguyen T.N."/>
            <person name="Tran H.T."/>
            <person name="Yamamoto Y."/>
        </authorList>
    </citation>
    <scope>NUCLEOTIDE SEQUENCE [LARGE SCALE GENOMIC DNA]</scope>
    <source>
        <strain evidence="6 7">F9-2</strain>
    </source>
</reference>
<dbReference type="InterPro" id="IPR000531">
    <property type="entry name" value="Beta-barrel_TonB"/>
</dbReference>
<evidence type="ECO:0000256" key="2">
    <source>
        <dbReference type="RuleBase" id="RU003357"/>
    </source>
</evidence>
<dbReference type="KEGG" id="btho:Btheta7330_00648"/>
<dbReference type="InterPro" id="IPR023996">
    <property type="entry name" value="TonB-dep_OMP_SusC/RagA"/>
</dbReference>
<dbReference type="PROSITE" id="PS52016">
    <property type="entry name" value="TONB_DEPENDENT_REC_3"/>
    <property type="match status" value="1"/>
</dbReference>
<dbReference type="FunFam" id="2.170.130.10:FF:000003">
    <property type="entry name" value="SusC/RagA family TonB-linked outer membrane protein"/>
    <property type="match status" value="1"/>
</dbReference>
<dbReference type="SUPFAM" id="SSF49464">
    <property type="entry name" value="Carboxypeptidase regulatory domain-like"/>
    <property type="match status" value="1"/>
</dbReference>
<comment type="subcellular location">
    <subcellularLocation>
        <location evidence="1">Cell outer membrane</location>
        <topology evidence="1">Multi-pass membrane protein</topology>
    </subcellularLocation>
</comment>
<keyword evidence="1 2" id="KW-0472">Membrane</keyword>
<dbReference type="Pfam" id="PF13715">
    <property type="entry name" value="CarbopepD_reg_2"/>
    <property type="match status" value="1"/>
</dbReference>
<evidence type="ECO:0000259" key="5">
    <source>
        <dbReference type="Pfam" id="PF07715"/>
    </source>
</evidence>
<keyword evidence="2" id="KW-0798">TonB box</keyword>
<evidence type="ECO:0000313" key="7">
    <source>
        <dbReference type="Proteomes" id="UP000500882"/>
    </source>
</evidence>
<comment type="similarity">
    <text evidence="1 2">Belongs to the TonB-dependent receptor family.</text>
</comment>
<dbReference type="NCBIfam" id="TIGR04056">
    <property type="entry name" value="OMP_RagA_SusC"/>
    <property type="match status" value="1"/>
</dbReference>
<keyword evidence="1" id="KW-0813">Transport</keyword>
<dbReference type="InterPro" id="IPR012910">
    <property type="entry name" value="Plug_dom"/>
</dbReference>
<feature type="chain" id="PRO_5014234974" evidence="3">
    <location>
        <begin position="29"/>
        <end position="1054"/>
    </location>
</feature>
<dbReference type="GO" id="GO:0009279">
    <property type="term" value="C:cell outer membrane"/>
    <property type="evidence" value="ECO:0007669"/>
    <property type="project" value="UniProtKB-SubCell"/>
</dbReference>
<dbReference type="InterPro" id="IPR037066">
    <property type="entry name" value="Plug_dom_sf"/>
</dbReference>
<protein>
    <submittedName>
        <fullName evidence="6">SusC/RagA family TonB-linked outer membrane protein</fullName>
    </submittedName>
</protein>
<dbReference type="Gene3D" id="2.170.130.10">
    <property type="entry name" value="TonB-dependent receptor, plug domain"/>
    <property type="match status" value="1"/>
</dbReference>
<dbReference type="Pfam" id="PF07715">
    <property type="entry name" value="Plug"/>
    <property type="match status" value="1"/>
</dbReference>
<evidence type="ECO:0000256" key="1">
    <source>
        <dbReference type="PROSITE-ProRule" id="PRU01360"/>
    </source>
</evidence>
<keyword evidence="3" id="KW-0732">Signal</keyword>
<feature type="domain" description="TonB-dependent receptor-like beta-barrel" evidence="4">
    <location>
        <begin position="458"/>
        <end position="1019"/>
    </location>
</feature>
<feature type="domain" description="TonB-dependent receptor plug" evidence="5">
    <location>
        <begin position="140"/>
        <end position="247"/>
    </location>
</feature>
<dbReference type="AlphaFoldDB" id="A0A0N7I9J0"/>
<evidence type="ECO:0000256" key="3">
    <source>
        <dbReference type="SAM" id="SignalP"/>
    </source>
</evidence>
<dbReference type="InterPro" id="IPR039426">
    <property type="entry name" value="TonB-dep_rcpt-like"/>
</dbReference>
<evidence type="ECO:0000259" key="4">
    <source>
        <dbReference type="Pfam" id="PF00593"/>
    </source>
</evidence>
<dbReference type="Proteomes" id="UP000500882">
    <property type="component" value="Chromosome"/>
</dbReference>
<proteinExistence type="inferred from homology"/>
<dbReference type="RefSeq" id="WP_370867671.1">
    <property type="nucleotide sequence ID" value="NZ_AP022660.1"/>
</dbReference>
<evidence type="ECO:0000313" key="6">
    <source>
        <dbReference type="EMBL" id="BCA51727.1"/>
    </source>
</evidence>
<dbReference type="FunFam" id="2.60.40.1120:FF:000003">
    <property type="entry name" value="Outer membrane protein Omp121"/>
    <property type="match status" value="1"/>
</dbReference>
<dbReference type="InterPro" id="IPR023997">
    <property type="entry name" value="TonB-dep_OMP_SusC/RagA_CS"/>
</dbReference>